<evidence type="ECO:0000313" key="2">
    <source>
        <dbReference type="Proteomes" id="UP000009022"/>
    </source>
</evidence>
<dbReference type="KEGG" id="tad:TRIADDRAFT_55004"/>
<dbReference type="OrthoDB" id="6132489at2759"/>
<dbReference type="PANTHER" id="PTHR35842:SF1">
    <property type="entry name" value="SI:CH211-67E16.11"/>
    <property type="match status" value="1"/>
</dbReference>
<dbReference type="CTD" id="6751913"/>
<gene>
    <name evidence="1" type="ORF">TRIADDRAFT_55004</name>
</gene>
<dbReference type="GeneID" id="6751913"/>
<dbReference type="AlphaFoldDB" id="B3RQI7"/>
<reference evidence="1 2" key="1">
    <citation type="journal article" date="2008" name="Nature">
        <title>The Trichoplax genome and the nature of placozoans.</title>
        <authorList>
            <person name="Srivastava M."/>
            <person name="Begovic E."/>
            <person name="Chapman J."/>
            <person name="Putnam N.H."/>
            <person name="Hellsten U."/>
            <person name="Kawashima T."/>
            <person name="Kuo A."/>
            <person name="Mitros T."/>
            <person name="Salamov A."/>
            <person name="Carpenter M.L."/>
            <person name="Signorovitch A.Y."/>
            <person name="Moreno M.A."/>
            <person name="Kamm K."/>
            <person name="Grimwood J."/>
            <person name="Schmutz J."/>
            <person name="Shapiro H."/>
            <person name="Grigoriev I.V."/>
            <person name="Buss L.W."/>
            <person name="Schierwater B."/>
            <person name="Dellaporta S.L."/>
            <person name="Rokhsar D.S."/>
        </authorList>
    </citation>
    <scope>NUCLEOTIDE SEQUENCE [LARGE SCALE GENOMIC DNA]</scope>
    <source>
        <strain evidence="1 2">Grell-BS-1999</strain>
    </source>
</reference>
<name>B3RQI7_TRIAD</name>
<dbReference type="RefSeq" id="XP_002111248.1">
    <property type="nucleotide sequence ID" value="XM_002111212.1"/>
</dbReference>
<organism evidence="1 2">
    <name type="scientific">Trichoplax adhaerens</name>
    <name type="common">Trichoplax reptans</name>
    <dbReference type="NCBI Taxonomy" id="10228"/>
    <lineage>
        <taxon>Eukaryota</taxon>
        <taxon>Metazoa</taxon>
        <taxon>Placozoa</taxon>
        <taxon>Uniplacotomia</taxon>
        <taxon>Trichoplacea</taxon>
        <taxon>Trichoplacidae</taxon>
        <taxon>Trichoplax</taxon>
    </lineage>
</organism>
<protein>
    <submittedName>
        <fullName evidence="1">Uncharacterized protein</fullName>
    </submittedName>
</protein>
<sequence>MSDGSILMWDHDGHGQAENYERYSPSEIVTSLIRCRKARLIVLLIDQSYAGILVKKIRHAKLDNVAVYAASGVDDYSDGKSFTDHFLKANASSCMYNIYSATQKIMRSTFYEPFNESGKVVMSGLPCSSYVRNF</sequence>
<dbReference type="PANTHER" id="PTHR35842">
    <property type="entry name" value="SI:CH211-67E16.11"/>
    <property type="match status" value="1"/>
</dbReference>
<accession>B3RQI7</accession>
<dbReference type="InParanoid" id="B3RQI7"/>
<keyword evidence="2" id="KW-1185">Reference proteome</keyword>
<evidence type="ECO:0000313" key="1">
    <source>
        <dbReference type="EMBL" id="EDV27252.1"/>
    </source>
</evidence>
<dbReference type="Proteomes" id="UP000009022">
    <property type="component" value="Unassembled WGS sequence"/>
</dbReference>
<dbReference type="HOGENOM" id="CLU_1898881_0_0_1"/>
<dbReference type="EMBL" id="DS985243">
    <property type="protein sequence ID" value="EDV27252.1"/>
    <property type="molecule type" value="Genomic_DNA"/>
</dbReference>
<proteinExistence type="predicted"/>